<evidence type="ECO:0000313" key="3">
    <source>
        <dbReference type="Proteomes" id="UP000000844"/>
    </source>
</evidence>
<evidence type="ECO:0000256" key="1">
    <source>
        <dbReference type="SAM" id="MobiDB-lite"/>
    </source>
</evidence>
<gene>
    <name evidence="2" type="ordered locus">Snas_0739</name>
</gene>
<dbReference type="AlphaFoldDB" id="D3Q7U6"/>
<feature type="region of interest" description="Disordered" evidence="1">
    <location>
        <begin position="241"/>
        <end position="371"/>
    </location>
</feature>
<evidence type="ECO:0000313" key="2">
    <source>
        <dbReference type="EMBL" id="ADD40451.1"/>
    </source>
</evidence>
<dbReference type="HOGENOM" id="CLU_546178_0_0_11"/>
<dbReference type="EMBL" id="CP001778">
    <property type="protein sequence ID" value="ADD40451.1"/>
    <property type="molecule type" value="Genomic_DNA"/>
</dbReference>
<dbReference type="KEGG" id="sna:Snas_0739"/>
<feature type="region of interest" description="Disordered" evidence="1">
    <location>
        <begin position="426"/>
        <end position="449"/>
    </location>
</feature>
<feature type="compositionally biased region" description="Basic and acidic residues" evidence="1">
    <location>
        <begin position="331"/>
        <end position="340"/>
    </location>
</feature>
<dbReference type="STRING" id="446470.Snas_0739"/>
<dbReference type="RefSeq" id="WP_013016022.1">
    <property type="nucleotide sequence ID" value="NC_013947.1"/>
</dbReference>
<dbReference type="OrthoDB" id="5168056at2"/>
<organism evidence="2 3">
    <name type="scientific">Stackebrandtia nassauensis (strain DSM 44728 / CIP 108903 / NRRL B-16338 / NBRC 102104 / LLR-40K-21)</name>
    <dbReference type="NCBI Taxonomy" id="446470"/>
    <lineage>
        <taxon>Bacteria</taxon>
        <taxon>Bacillati</taxon>
        <taxon>Actinomycetota</taxon>
        <taxon>Actinomycetes</taxon>
        <taxon>Glycomycetales</taxon>
        <taxon>Glycomycetaceae</taxon>
        <taxon>Stackebrandtia</taxon>
    </lineage>
</organism>
<protein>
    <submittedName>
        <fullName evidence="2">Uncharacterized protein</fullName>
    </submittedName>
</protein>
<name>D3Q7U6_STANL</name>
<sequence>MRIFCGLTGDTTTIAAAVVNERGGVIATAEVTDDAFGYLALCRMWVRHADILRVAVADLADTRDLRRLAASAGQPTASANKVDVNSEDPLDKAVHIARMLARGELTAQLGTEEPTPVCQLVGGLHTLARNAHASHASLIEVLRQTHPAALAAWGDPTETAALEVLRTALGAEANAAEVPPRAKPEPSRVKELALALERTQRKLQYQLEPRVAGAVAATADSVLAAERACLALATALDDQMAVPAAPQPPTRRSRRRATETDTPAEAPPSRSRRSASESAPRSRRRAAEPPDTEPPIPRPRRGKAADPLPTRTPVAADPVDHDEPVTAPLHPRAERARAEAEGFPLMPEPPKYVEPPTGTHPTTSVEPKTDALSVPVSELPTGFDEADDDDLLIFSQARSAWFKGPAAIEDSEEAWNFPADEGWRAAEAASDNRRNAETTPSGLPRRVPQANLVPGSAILSDAPAAPISRDATALASRTAGFFRGWSRARRETVGAGTGS</sequence>
<dbReference type="eggNOG" id="COG4251">
    <property type="taxonomic scope" value="Bacteria"/>
</dbReference>
<dbReference type="Proteomes" id="UP000000844">
    <property type="component" value="Chromosome"/>
</dbReference>
<keyword evidence="3" id="KW-1185">Reference proteome</keyword>
<proteinExistence type="predicted"/>
<reference evidence="2 3" key="1">
    <citation type="journal article" date="2009" name="Stand. Genomic Sci.">
        <title>Complete genome sequence of Stackebrandtia nassauensis type strain (LLR-40K-21).</title>
        <authorList>
            <person name="Munk C."/>
            <person name="Lapidus A."/>
            <person name="Copeland A."/>
            <person name="Jando M."/>
            <person name="Mayilraj S."/>
            <person name="Glavina Del Rio T."/>
            <person name="Nolan M."/>
            <person name="Chen F."/>
            <person name="Lucas S."/>
            <person name="Tice H."/>
            <person name="Cheng J.F."/>
            <person name="Han C."/>
            <person name="Detter J.C."/>
            <person name="Bruce D."/>
            <person name="Goodwin L."/>
            <person name="Chain P."/>
            <person name="Pitluck S."/>
            <person name="Goker M."/>
            <person name="Ovchinikova G."/>
            <person name="Pati A."/>
            <person name="Ivanova N."/>
            <person name="Mavromatis K."/>
            <person name="Chen A."/>
            <person name="Palaniappan K."/>
            <person name="Land M."/>
            <person name="Hauser L."/>
            <person name="Chang Y.J."/>
            <person name="Jeffries C.D."/>
            <person name="Bristow J."/>
            <person name="Eisen J.A."/>
            <person name="Markowitz V."/>
            <person name="Hugenholtz P."/>
            <person name="Kyrpides N.C."/>
            <person name="Klenk H.P."/>
        </authorList>
    </citation>
    <scope>NUCLEOTIDE SEQUENCE [LARGE SCALE GENOMIC DNA]</scope>
    <source>
        <strain evidence="3">DSM 44728 / CIP 108903 / NRRL B-16338 / NBRC 102104 / LLR-40K-21</strain>
    </source>
</reference>
<accession>D3Q7U6</accession>